<reference evidence="2 3" key="1">
    <citation type="submission" date="2023-09" db="EMBL/GenBank/DDBJ databases">
        <title>Multi-omics analysis of a traditional fermented food reveals byproduct-associated fungal strains for waste-to-food upcycling.</title>
        <authorList>
            <consortium name="Lawrence Berkeley National Laboratory"/>
            <person name="Rekdal V.M."/>
            <person name="Villalobos-Escobedo J.M."/>
            <person name="Rodriguez-Valeron N."/>
            <person name="Garcia M.O."/>
            <person name="Vasquez D.P."/>
            <person name="Damayanti I."/>
            <person name="Sorensen P.M."/>
            <person name="Baidoo E.E."/>
            <person name="De Carvalho A.C."/>
            <person name="Riley R."/>
            <person name="Lipzen A."/>
            <person name="He G."/>
            <person name="Yan M."/>
            <person name="Haridas S."/>
            <person name="Daum C."/>
            <person name="Yoshinaga Y."/>
            <person name="Ng V."/>
            <person name="Grigoriev I.V."/>
            <person name="Munk R."/>
            <person name="Nuraida L."/>
            <person name="Wijaya C.H."/>
            <person name="Morales P.-C."/>
            <person name="Keasling J.D."/>
        </authorList>
    </citation>
    <scope>NUCLEOTIDE SEQUENCE [LARGE SCALE GENOMIC DNA]</scope>
    <source>
        <strain evidence="2 3">FGSC 2613</strain>
    </source>
</reference>
<keyword evidence="3" id="KW-1185">Reference proteome</keyword>
<sequence length="144" mass="15393">MASLDVVGGSDGSGGETRTERGSGTISGEQQQWQRRKMLWKEKKKTKKMGGRKNKSCPAPWLVPVAADMAFGHLVPGGPVTIGILREDGNCGGITWLEAGKHGVLMGAKGLHWQGRQGTGHREASGSPPRHPLEAHPLEWVNPG</sequence>
<protein>
    <submittedName>
        <fullName evidence="2">Uncharacterized protein</fullName>
    </submittedName>
</protein>
<evidence type="ECO:0000313" key="2">
    <source>
        <dbReference type="EMBL" id="KAL0471212.1"/>
    </source>
</evidence>
<dbReference type="Proteomes" id="UP001451303">
    <property type="component" value="Unassembled WGS sequence"/>
</dbReference>
<gene>
    <name evidence="2" type="ORF">QR685DRAFT_572206</name>
</gene>
<evidence type="ECO:0000313" key="3">
    <source>
        <dbReference type="Proteomes" id="UP001451303"/>
    </source>
</evidence>
<organism evidence="2 3">
    <name type="scientific">Neurospora intermedia</name>
    <dbReference type="NCBI Taxonomy" id="5142"/>
    <lineage>
        <taxon>Eukaryota</taxon>
        <taxon>Fungi</taxon>
        <taxon>Dikarya</taxon>
        <taxon>Ascomycota</taxon>
        <taxon>Pezizomycotina</taxon>
        <taxon>Sordariomycetes</taxon>
        <taxon>Sordariomycetidae</taxon>
        <taxon>Sordariales</taxon>
        <taxon>Sordariaceae</taxon>
        <taxon>Neurospora</taxon>
    </lineage>
</organism>
<accession>A0ABR3DEX3</accession>
<proteinExistence type="predicted"/>
<feature type="region of interest" description="Disordered" evidence="1">
    <location>
        <begin position="114"/>
        <end position="144"/>
    </location>
</feature>
<evidence type="ECO:0000256" key="1">
    <source>
        <dbReference type="SAM" id="MobiDB-lite"/>
    </source>
</evidence>
<feature type="region of interest" description="Disordered" evidence="1">
    <location>
        <begin position="1"/>
        <end position="59"/>
    </location>
</feature>
<dbReference type="EMBL" id="JAVLET010000004">
    <property type="protein sequence ID" value="KAL0471212.1"/>
    <property type="molecule type" value="Genomic_DNA"/>
</dbReference>
<comment type="caution">
    <text evidence="2">The sequence shown here is derived from an EMBL/GenBank/DDBJ whole genome shotgun (WGS) entry which is preliminary data.</text>
</comment>
<name>A0ABR3DEX3_NEUIN</name>
<feature type="compositionally biased region" description="Basic residues" evidence="1">
    <location>
        <begin position="34"/>
        <end position="55"/>
    </location>
</feature>